<evidence type="ECO:0000256" key="1">
    <source>
        <dbReference type="SAM" id="MobiDB-lite"/>
    </source>
</evidence>
<reference evidence="2" key="1">
    <citation type="submission" date="2019-06" db="EMBL/GenBank/DDBJ databases">
        <authorList>
            <person name="Zheng W."/>
        </authorList>
    </citation>
    <scope>NUCLEOTIDE SEQUENCE</scope>
    <source>
        <strain evidence="2">QDHG01</strain>
    </source>
</reference>
<organism evidence="2 3">
    <name type="scientific">Halteria grandinella</name>
    <dbReference type="NCBI Taxonomy" id="5974"/>
    <lineage>
        <taxon>Eukaryota</taxon>
        <taxon>Sar</taxon>
        <taxon>Alveolata</taxon>
        <taxon>Ciliophora</taxon>
        <taxon>Intramacronucleata</taxon>
        <taxon>Spirotrichea</taxon>
        <taxon>Stichotrichia</taxon>
        <taxon>Sporadotrichida</taxon>
        <taxon>Halteriidae</taxon>
        <taxon>Halteria</taxon>
    </lineage>
</organism>
<evidence type="ECO:0000313" key="2">
    <source>
        <dbReference type="EMBL" id="TNV85668.1"/>
    </source>
</evidence>
<feature type="compositionally biased region" description="Polar residues" evidence="1">
    <location>
        <begin position="211"/>
        <end position="252"/>
    </location>
</feature>
<dbReference type="Gene3D" id="2.30.29.30">
    <property type="entry name" value="Pleckstrin-homology domain (PH domain)/Phosphotyrosine-binding domain (PTB)"/>
    <property type="match status" value="1"/>
</dbReference>
<name>A0A8J8T8X1_HALGN</name>
<dbReference type="AlphaFoldDB" id="A0A8J8T8X1"/>
<dbReference type="OrthoDB" id="327275at2759"/>
<feature type="compositionally biased region" description="Polar residues" evidence="1">
    <location>
        <begin position="137"/>
        <end position="146"/>
    </location>
</feature>
<sequence length="905" mass="104959">MRQRFYEKIYSTLEQKKSEFQMPNTLECELFLSEMNPIEKYEHIVSPQSNKFNVKQSRPQGKRSHGKTSFIVPQSLNMASKQLFSTETEDVFSPFFGKSPLQVDSFRQNGGQAATEDYRKNSHQPIKKECKEAKEPSSCQPSRRVTSLSSEGSGSAALSLDRMMSGDDELQEMLGDPAKSLNLLAPLPKDDKVQYLRPLLKTQDQKKFTMIPQSSTDFNSQKKAKAQSSHNASDLLSVNNQPLSSQSRSKKNSLMMSFGRDATLNRGNTTNPVTKKIYVDAIMKQLKIGVRVEKYHYSKSGSKICTLKLSEDYRTLSWRYDDQKFSSKTMDRYVEIRKIQSVIFGPQTYTFRGYKIQHLVNKLEYEVNQERNKQRNQNGEETGKEKPVPKFYAWECMSLKLKKRTIDFVISDESLMIKILQAISLLVSILSKNTPLKSLLSTSTSIRQNSQSNNKNQTQLNESNLPVGMLIPAVIYKVMRIKMKISYQAVEAQMSILEYMIVAMIKSYRQLRISELTDQDLWEEDQEEANCMKIPLMITAKMRNLMSMGSVFAPKLKGLAQLQTIRAKLRYQRLKFERYLSMQWEFGTNPCLRIPQELKIAVYPQSFQYYDTVPQLFAKYIQKRAKMLLSARDTFSLFLPRPVSQTVQNSPKNIISKPSLIPKCLKIIGEDEGDHQSLNDKDASTIKYQKQNTLSQMNFSQNLNKKDIQTNSKGTQVSKKTIIKAYIHLLSSLQELEDEEYDMEKLIMKQLHMRQMMGLKTKGRFLEETKVFESEMKQLPSQQSQLKVKLALDYETEDKIDEILHMISSAQSLEERHRIVNSQIYKEYFYFNPIYKTLLNKRNQVLRQVSQFSSETSTHDYHKAQQFLLNLPNLRQTVRYYKKRREVGKNWAEIEGFYAEGKPTI</sequence>
<dbReference type="InterPro" id="IPR011993">
    <property type="entry name" value="PH-like_dom_sf"/>
</dbReference>
<feature type="compositionally biased region" description="Low complexity" evidence="1">
    <location>
        <begin position="147"/>
        <end position="157"/>
    </location>
</feature>
<comment type="caution">
    <text evidence="2">The sequence shown here is derived from an EMBL/GenBank/DDBJ whole genome shotgun (WGS) entry which is preliminary data.</text>
</comment>
<feature type="region of interest" description="Disordered" evidence="1">
    <location>
        <begin position="206"/>
        <end position="252"/>
    </location>
</feature>
<dbReference type="EMBL" id="RRYP01001642">
    <property type="protein sequence ID" value="TNV85668.1"/>
    <property type="molecule type" value="Genomic_DNA"/>
</dbReference>
<accession>A0A8J8T8X1</accession>
<dbReference type="Proteomes" id="UP000785679">
    <property type="component" value="Unassembled WGS sequence"/>
</dbReference>
<evidence type="ECO:0000313" key="3">
    <source>
        <dbReference type="Proteomes" id="UP000785679"/>
    </source>
</evidence>
<gene>
    <name evidence="2" type="ORF">FGO68_gene15641</name>
</gene>
<keyword evidence="3" id="KW-1185">Reference proteome</keyword>
<proteinExistence type="predicted"/>
<feature type="region of interest" description="Disordered" evidence="1">
    <location>
        <begin position="129"/>
        <end position="157"/>
    </location>
</feature>
<protein>
    <submittedName>
        <fullName evidence="2">Uncharacterized protein</fullName>
    </submittedName>
</protein>